<dbReference type="RefSeq" id="WP_128632773.1">
    <property type="nucleotide sequence ID" value="NZ_RRCN01000001.1"/>
</dbReference>
<dbReference type="Proteomes" id="UP000267017">
    <property type="component" value="Unassembled WGS sequence"/>
</dbReference>
<keyword evidence="1" id="KW-1133">Transmembrane helix</keyword>
<keyword evidence="1" id="KW-0472">Membrane</keyword>
<sequence>MRWLFFCAVTISALLIARLEWRKLKEKPVRDKVVFVSLLLLVWVLSMLDLPNTPGPTTALMFIFKPFRGLVEP</sequence>
<name>A0A3P3U943_9BACL</name>
<dbReference type="EMBL" id="RRCN01000001">
    <property type="protein sequence ID" value="RRJ64973.1"/>
    <property type="molecule type" value="Genomic_DNA"/>
</dbReference>
<evidence type="ECO:0000313" key="3">
    <source>
        <dbReference type="Proteomes" id="UP000267017"/>
    </source>
</evidence>
<gene>
    <name evidence="2" type="ORF">EHV15_20155</name>
</gene>
<accession>A0A3P3U943</accession>
<evidence type="ECO:0000256" key="1">
    <source>
        <dbReference type="SAM" id="Phobius"/>
    </source>
</evidence>
<dbReference type="AlphaFoldDB" id="A0A3P3U943"/>
<proteinExistence type="predicted"/>
<organism evidence="2 3">
    <name type="scientific">Paenibacillus oralis</name>
    <dbReference type="NCBI Taxonomy" id="2490856"/>
    <lineage>
        <taxon>Bacteria</taxon>
        <taxon>Bacillati</taxon>
        <taxon>Bacillota</taxon>
        <taxon>Bacilli</taxon>
        <taxon>Bacillales</taxon>
        <taxon>Paenibacillaceae</taxon>
        <taxon>Paenibacillus</taxon>
    </lineage>
</organism>
<feature type="transmembrane region" description="Helical" evidence="1">
    <location>
        <begin position="33"/>
        <end position="51"/>
    </location>
</feature>
<comment type="caution">
    <text evidence="2">The sequence shown here is derived from an EMBL/GenBank/DDBJ whole genome shotgun (WGS) entry which is preliminary data.</text>
</comment>
<reference evidence="2 3" key="1">
    <citation type="submission" date="2018-11" db="EMBL/GenBank/DDBJ databases">
        <title>Genome sequencing of Paenibacillus sp. KCOM 3021 (= ChDC PVNT-B20).</title>
        <authorList>
            <person name="Kook J.-K."/>
            <person name="Park S.-N."/>
            <person name="Lim Y.K."/>
        </authorList>
    </citation>
    <scope>NUCLEOTIDE SEQUENCE [LARGE SCALE GENOMIC DNA]</scope>
    <source>
        <strain evidence="2 3">KCOM 3021</strain>
    </source>
</reference>
<keyword evidence="3" id="KW-1185">Reference proteome</keyword>
<dbReference type="OrthoDB" id="2970258at2"/>
<protein>
    <submittedName>
        <fullName evidence="2">Uncharacterized protein</fullName>
    </submittedName>
</protein>
<keyword evidence="1" id="KW-0812">Transmembrane</keyword>
<evidence type="ECO:0000313" key="2">
    <source>
        <dbReference type="EMBL" id="RRJ64973.1"/>
    </source>
</evidence>